<dbReference type="SUPFAM" id="SSF52343">
    <property type="entry name" value="Ferredoxin reductase-like, C-terminal NADP-linked domain"/>
    <property type="match status" value="1"/>
</dbReference>
<dbReference type="EMBL" id="CP005996">
    <property type="protein sequence ID" value="AGS40421.1"/>
    <property type="molecule type" value="Genomic_DNA"/>
</dbReference>
<evidence type="ECO:0000256" key="2">
    <source>
        <dbReference type="ARBA" id="ARBA00022630"/>
    </source>
</evidence>
<keyword evidence="2" id="KW-0285">Flavoprotein</keyword>
<dbReference type="Pfam" id="PF00970">
    <property type="entry name" value="FAD_binding_6"/>
    <property type="match status" value="1"/>
</dbReference>
<accession>S5T9M0</accession>
<evidence type="ECO:0000256" key="4">
    <source>
        <dbReference type="ARBA" id="ARBA00023004"/>
    </source>
</evidence>
<dbReference type="SUPFAM" id="SSF54292">
    <property type="entry name" value="2Fe-2S ferredoxin-like"/>
    <property type="match status" value="1"/>
</dbReference>
<organism evidence="7 8">
    <name type="scientific">Cycloclasticus zancles 78-ME</name>
    <dbReference type="NCBI Taxonomy" id="1198232"/>
    <lineage>
        <taxon>Bacteria</taxon>
        <taxon>Pseudomonadati</taxon>
        <taxon>Pseudomonadota</taxon>
        <taxon>Gammaproteobacteria</taxon>
        <taxon>Thiotrichales</taxon>
        <taxon>Piscirickettsiaceae</taxon>
        <taxon>Cycloclasticus</taxon>
    </lineage>
</organism>
<keyword evidence="3" id="KW-0274">FAD</keyword>
<dbReference type="Gene3D" id="2.40.30.10">
    <property type="entry name" value="Translation factors"/>
    <property type="match status" value="1"/>
</dbReference>
<evidence type="ECO:0000313" key="7">
    <source>
        <dbReference type="EMBL" id="AGS40421.1"/>
    </source>
</evidence>
<dbReference type="SUPFAM" id="SSF63380">
    <property type="entry name" value="Riboflavin synthase domain-like"/>
    <property type="match status" value="1"/>
</dbReference>
<dbReference type="CDD" id="cd00207">
    <property type="entry name" value="fer2"/>
    <property type="match status" value="1"/>
</dbReference>
<evidence type="ECO:0000313" key="8">
    <source>
        <dbReference type="Proteomes" id="UP000015380"/>
    </source>
</evidence>
<keyword evidence="8" id="KW-1185">Reference proteome</keyword>
<dbReference type="PROSITE" id="PS51384">
    <property type="entry name" value="FAD_FR"/>
    <property type="match status" value="1"/>
</dbReference>
<evidence type="ECO:0000256" key="1">
    <source>
        <dbReference type="ARBA" id="ARBA00022448"/>
    </source>
</evidence>
<protein>
    <submittedName>
        <fullName evidence="7">Phenol hydroxylase, P5 reductase component DmpP</fullName>
    </submittedName>
</protein>
<dbReference type="InterPro" id="IPR008333">
    <property type="entry name" value="Cbr1-like_FAD-bd_dom"/>
</dbReference>
<dbReference type="GO" id="GO:0016491">
    <property type="term" value="F:oxidoreductase activity"/>
    <property type="evidence" value="ECO:0007669"/>
    <property type="project" value="InterPro"/>
</dbReference>
<dbReference type="PRINTS" id="PR00410">
    <property type="entry name" value="PHEHYDRXLASE"/>
</dbReference>
<dbReference type="PROSITE" id="PS00197">
    <property type="entry name" value="2FE2S_FER_1"/>
    <property type="match status" value="1"/>
</dbReference>
<dbReference type="PANTHER" id="PTHR43644:SF1">
    <property type="entry name" value="NAD(P)H-FLAVIN REDUCTASE"/>
    <property type="match status" value="1"/>
</dbReference>
<reference evidence="7 8" key="1">
    <citation type="submission" date="2013-05" db="EMBL/GenBank/DDBJ databases">
        <title>Between feast and famine: a lifestyle of most important marine PAH-degrading bacterium Cycloclasticus sp. 7ME.</title>
        <authorList>
            <person name="Yakimov M.M."/>
            <person name="Messina E."/>
            <person name="Genovese M."/>
            <person name="Denaro R."/>
            <person name="Crisafi F."/>
            <person name="Russo D."/>
            <person name="Cappello S."/>
            <person name="Santisi S."/>
            <person name="Smedile F."/>
            <person name="Golyshina O.V."/>
            <person name="Tran H."/>
            <person name="Pieper D.H."/>
            <person name="Golyshin P.N."/>
            <person name="Giuliano L."/>
        </authorList>
    </citation>
    <scope>NUCLEOTIDE SEQUENCE [LARGE SCALE GENOMIC DNA]</scope>
    <source>
        <strain evidence="7 8">78-ME</strain>
    </source>
</reference>
<evidence type="ECO:0000259" key="5">
    <source>
        <dbReference type="PROSITE" id="PS51085"/>
    </source>
</evidence>
<dbReference type="InterPro" id="IPR039261">
    <property type="entry name" value="FNR_nucleotide-bd"/>
</dbReference>
<dbReference type="HOGENOM" id="CLU_003827_7_0_6"/>
<dbReference type="InterPro" id="IPR017927">
    <property type="entry name" value="FAD-bd_FR_type"/>
</dbReference>
<feature type="domain" description="2Fe-2S ferredoxin-type" evidence="5">
    <location>
        <begin position="3"/>
        <end position="93"/>
    </location>
</feature>
<sequence>MTYEVTIEPLGVTVEVDEDQTILDAALRQGVYLPHACGHGLCGTCKVDVLEGDVEIGDEASPFALMDFERDDKCLTCCSRPESDLVIEADVEEEPDAANIPVRDFAGKVVKLEKLTPRIMGVFIEIEDDELVFQSGQYANLYIPGLNTPRPFSMAQSPNEKTILEFDVALIPGGEGTTWIHNEMQVGDTLRLSAPYGHFFLRKSDDKPTVFFGGGSGLASPKSMVLDLLESGDTRKIILYQGARNLEELYYKGLFEELDTKHDNFTYVPGLSGPGIEPEWDGPTGFIHEVAREHMGGKFEGYRAYMCGPPLMIDACITMLMRARLFEKDMFMEKFYNAADAGADNKKSPLFKNI</sequence>
<name>S5T9M0_9GAMM</name>
<proteinExistence type="predicted"/>
<dbReference type="KEGG" id="cza:CYCME_2107"/>
<dbReference type="RefSeq" id="WP_020932960.1">
    <property type="nucleotide sequence ID" value="NC_021917.1"/>
</dbReference>
<dbReference type="PATRIC" id="fig|1198232.3.peg.2076"/>
<dbReference type="InterPro" id="IPR001433">
    <property type="entry name" value="OxRdtase_FAD/NAD-bd"/>
</dbReference>
<dbReference type="InterPro" id="IPR001041">
    <property type="entry name" value="2Fe-2S_ferredoxin-type"/>
</dbReference>
<dbReference type="InterPro" id="IPR006058">
    <property type="entry name" value="2Fe2S_fd_BS"/>
</dbReference>
<dbReference type="eggNOG" id="COG2871">
    <property type="taxonomic scope" value="Bacteria"/>
</dbReference>
<dbReference type="Gene3D" id="3.10.20.30">
    <property type="match status" value="1"/>
</dbReference>
<reference evidence="8" key="2">
    <citation type="journal article" date="2016" name="Environ. Microbiol. Rep.">
        <title>Analysis of defence systems and a conjugative IncP-1 plasmid in the marine polyaromatic hydrocarbons-degrading bacterium Cycloclasticus sp. 78-ME.</title>
        <authorList>
            <person name="Yakimov M.M."/>
            <person name="Crisafi F."/>
            <person name="Messina E."/>
            <person name="Smedile F."/>
            <person name="Lopatina A."/>
            <person name="Denaro R."/>
            <person name="Pieper D.H."/>
            <person name="Golyshin P.N."/>
            <person name="Giuliano L."/>
        </authorList>
    </citation>
    <scope>NUCLEOTIDE SEQUENCE [LARGE SCALE GENOMIC DNA]</scope>
    <source>
        <strain evidence="8">78-ME</strain>
    </source>
</reference>
<dbReference type="Gene3D" id="3.40.50.80">
    <property type="entry name" value="Nucleotide-binding domain of ferredoxin-NADP reductase (FNR) module"/>
    <property type="match status" value="1"/>
</dbReference>
<dbReference type="GO" id="GO:0051537">
    <property type="term" value="F:2 iron, 2 sulfur cluster binding"/>
    <property type="evidence" value="ECO:0007669"/>
    <property type="project" value="InterPro"/>
</dbReference>
<evidence type="ECO:0000259" key="6">
    <source>
        <dbReference type="PROSITE" id="PS51384"/>
    </source>
</evidence>
<feature type="domain" description="FAD-binding FR-type" evidence="6">
    <location>
        <begin position="102"/>
        <end position="202"/>
    </location>
</feature>
<keyword evidence="1" id="KW-0813">Transport</keyword>
<evidence type="ECO:0000256" key="3">
    <source>
        <dbReference type="ARBA" id="ARBA00022827"/>
    </source>
</evidence>
<dbReference type="PROSITE" id="PS51085">
    <property type="entry name" value="2FE2S_FER_2"/>
    <property type="match status" value="1"/>
</dbReference>
<dbReference type="InterPro" id="IPR012675">
    <property type="entry name" value="Beta-grasp_dom_sf"/>
</dbReference>
<dbReference type="PANTHER" id="PTHR43644">
    <property type="entry name" value="NA(+)-TRANSLOCATING NADH-QUINONE REDUCTASE SUBUNIT"/>
    <property type="match status" value="1"/>
</dbReference>
<dbReference type="Proteomes" id="UP000015380">
    <property type="component" value="Chromosome"/>
</dbReference>
<gene>
    <name evidence="7" type="ORF">CYCME_2107</name>
</gene>
<dbReference type="Pfam" id="PF00175">
    <property type="entry name" value="NAD_binding_1"/>
    <property type="match status" value="1"/>
</dbReference>
<dbReference type="Pfam" id="PF00111">
    <property type="entry name" value="Fer2"/>
    <property type="match status" value="1"/>
</dbReference>
<dbReference type="InterPro" id="IPR036010">
    <property type="entry name" value="2Fe-2S_ferredoxin-like_sf"/>
</dbReference>
<dbReference type="AlphaFoldDB" id="S5T9M0"/>
<keyword evidence="4" id="KW-0408">Iron</keyword>
<dbReference type="InterPro" id="IPR017938">
    <property type="entry name" value="Riboflavin_synthase-like_b-brl"/>
</dbReference>